<dbReference type="Proteomes" id="UP001371305">
    <property type="component" value="Unassembled WGS sequence"/>
</dbReference>
<protein>
    <recommendedName>
        <fullName evidence="4">PepSY domain-containing protein</fullName>
    </recommendedName>
</protein>
<evidence type="ECO:0000313" key="2">
    <source>
        <dbReference type="EMBL" id="MEK7951563.1"/>
    </source>
</evidence>
<dbReference type="EMBL" id="JBBUKT010000005">
    <property type="protein sequence ID" value="MEK7951563.1"/>
    <property type="molecule type" value="Genomic_DNA"/>
</dbReference>
<accession>A0ABU9AVG1</accession>
<keyword evidence="1" id="KW-1133">Transmembrane helix</keyword>
<dbReference type="RefSeq" id="WP_341405179.1">
    <property type="nucleotide sequence ID" value="NZ_JBBUKT010000005.1"/>
</dbReference>
<proteinExistence type="predicted"/>
<sequence length="131" mass="15389">MTPRPLYRWKSFWFGLLVLAFLAWAWAHSTRQGAAFVPTRKSPVVFLQDAGRIRIAWFRRSSPFPQGLQHFPPGDGSGRLWFAPMVEVIRLQNQFYIHLAHWFLILLFALPWSSFLIVRSRRMKRLTAPPP</sequence>
<gene>
    <name evidence="2" type="ORF">WKV53_13690</name>
</gene>
<feature type="transmembrane region" description="Helical" evidence="1">
    <location>
        <begin position="95"/>
        <end position="118"/>
    </location>
</feature>
<evidence type="ECO:0000313" key="3">
    <source>
        <dbReference type="Proteomes" id="UP001371305"/>
    </source>
</evidence>
<keyword evidence="1" id="KW-0472">Membrane</keyword>
<evidence type="ECO:0000256" key="1">
    <source>
        <dbReference type="SAM" id="Phobius"/>
    </source>
</evidence>
<keyword evidence="3" id="KW-1185">Reference proteome</keyword>
<keyword evidence="1" id="KW-0812">Transmembrane</keyword>
<evidence type="ECO:0008006" key="4">
    <source>
        <dbReference type="Google" id="ProtNLM"/>
    </source>
</evidence>
<name>A0ABU9AVG1_9BACT</name>
<comment type="caution">
    <text evidence="2">The sequence shown here is derived from an EMBL/GenBank/DDBJ whole genome shotgun (WGS) entry which is preliminary data.</text>
</comment>
<reference evidence="2 3" key="1">
    <citation type="submission" date="2024-04" db="EMBL/GenBank/DDBJ databases">
        <title>Luteolibacter sp. isolated from soil.</title>
        <authorList>
            <person name="An J."/>
        </authorList>
    </citation>
    <scope>NUCLEOTIDE SEQUENCE [LARGE SCALE GENOMIC DNA]</scope>
    <source>
        <strain evidence="2 3">Y139</strain>
    </source>
</reference>
<organism evidence="2 3">
    <name type="scientific">Luteolibacter soli</name>
    <dbReference type="NCBI Taxonomy" id="3135280"/>
    <lineage>
        <taxon>Bacteria</taxon>
        <taxon>Pseudomonadati</taxon>
        <taxon>Verrucomicrobiota</taxon>
        <taxon>Verrucomicrobiia</taxon>
        <taxon>Verrucomicrobiales</taxon>
        <taxon>Verrucomicrobiaceae</taxon>
        <taxon>Luteolibacter</taxon>
    </lineage>
</organism>